<proteinExistence type="predicted"/>
<dbReference type="Pfam" id="PF13977">
    <property type="entry name" value="TetR_C_6"/>
    <property type="match status" value="1"/>
</dbReference>
<dbReference type="PANTHER" id="PTHR30055">
    <property type="entry name" value="HTH-TYPE TRANSCRIPTIONAL REGULATOR RUTR"/>
    <property type="match status" value="1"/>
</dbReference>
<dbReference type="PROSITE" id="PS01081">
    <property type="entry name" value="HTH_TETR_1"/>
    <property type="match status" value="1"/>
</dbReference>
<organism evidence="8 9">
    <name type="scientific">Nocardia thailandica</name>
    <dbReference type="NCBI Taxonomy" id="257275"/>
    <lineage>
        <taxon>Bacteria</taxon>
        <taxon>Bacillati</taxon>
        <taxon>Actinomycetota</taxon>
        <taxon>Actinomycetes</taxon>
        <taxon>Mycobacteriales</taxon>
        <taxon>Nocardiaceae</taxon>
        <taxon>Nocardia</taxon>
    </lineage>
</organism>
<sequence length="216" mass="22967">MPRVSEEHLERRRQQILDAAQLCFARKGFHETSMQDVFAESGLSAGAVYRYFRSKDEIIAAMVVETTGGLRAAMADIVRGETLPSPAEIAEFLCGEVVRRSGPDGPLRLAPQAWALAMVQPEAGAPVREAIAGVRGLWAEYFVRLRAAGGLPADTDVEALAKTVIGVMPGFILQHLLLGDVEPGDIGRGLAQLLPPPPTGADQRSSPALSGDGRSG</sequence>
<accession>A0ABW6PI01</accession>
<evidence type="ECO:0000256" key="6">
    <source>
        <dbReference type="SAM" id="MobiDB-lite"/>
    </source>
</evidence>
<dbReference type="SUPFAM" id="SSF48498">
    <property type="entry name" value="Tetracyclin repressor-like, C-terminal domain"/>
    <property type="match status" value="1"/>
</dbReference>
<name>A0ABW6PI01_9NOCA</name>
<evidence type="ECO:0000256" key="5">
    <source>
        <dbReference type="PROSITE-ProRule" id="PRU00335"/>
    </source>
</evidence>
<evidence type="ECO:0000256" key="2">
    <source>
        <dbReference type="ARBA" id="ARBA00023015"/>
    </source>
</evidence>
<reference evidence="8 9" key="1">
    <citation type="submission" date="2024-10" db="EMBL/GenBank/DDBJ databases">
        <title>The Natural Products Discovery Center: Release of the First 8490 Sequenced Strains for Exploring Actinobacteria Biosynthetic Diversity.</title>
        <authorList>
            <person name="Kalkreuter E."/>
            <person name="Kautsar S.A."/>
            <person name="Yang D."/>
            <person name="Bader C.D."/>
            <person name="Teijaro C.N."/>
            <person name="Fluegel L."/>
            <person name="Davis C.M."/>
            <person name="Simpson J.R."/>
            <person name="Lauterbach L."/>
            <person name="Steele A.D."/>
            <person name="Gui C."/>
            <person name="Meng S."/>
            <person name="Li G."/>
            <person name="Viehrig K."/>
            <person name="Ye F."/>
            <person name="Su P."/>
            <person name="Kiefer A.F."/>
            <person name="Nichols A."/>
            <person name="Cepeda A.J."/>
            <person name="Yan W."/>
            <person name="Fan B."/>
            <person name="Jiang Y."/>
            <person name="Adhikari A."/>
            <person name="Zheng C.-J."/>
            <person name="Schuster L."/>
            <person name="Cowan T.M."/>
            <person name="Smanski M.J."/>
            <person name="Chevrette M.G."/>
            <person name="De Carvalho L.P.S."/>
            <person name="Shen B."/>
        </authorList>
    </citation>
    <scope>NUCLEOTIDE SEQUENCE [LARGE SCALE GENOMIC DNA]</scope>
    <source>
        <strain evidence="8 9">NPDC004045</strain>
    </source>
</reference>
<dbReference type="PANTHER" id="PTHR30055:SF229">
    <property type="entry name" value="HTH-TYPE TRANSCRIPTIONAL REPRESSOR RV1474C"/>
    <property type="match status" value="1"/>
</dbReference>
<evidence type="ECO:0000313" key="8">
    <source>
        <dbReference type="EMBL" id="MFF0541970.1"/>
    </source>
</evidence>
<gene>
    <name evidence="8" type="ORF">ACFYTF_03950</name>
</gene>
<dbReference type="Pfam" id="PF00440">
    <property type="entry name" value="TetR_N"/>
    <property type="match status" value="1"/>
</dbReference>
<dbReference type="PROSITE" id="PS50977">
    <property type="entry name" value="HTH_TETR_2"/>
    <property type="match status" value="1"/>
</dbReference>
<evidence type="ECO:0000256" key="4">
    <source>
        <dbReference type="ARBA" id="ARBA00023163"/>
    </source>
</evidence>
<keyword evidence="1" id="KW-0678">Repressor</keyword>
<dbReference type="InterPro" id="IPR036271">
    <property type="entry name" value="Tet_transcr_reg_TetR-rel_C_sf"/>
</dbReference>
<dbReference type="InterPro" id="IPR001647">
    <property type="entry name" value="HTH_TetR"/>
</dbReference>
<evidence type="ECO:0000259" key="7">
    <source>
        <dbReference type="PROSITE" id="PS50977"/>
    </source>
</evidence>
<dbReference type="InterPro" id="IPR039538">
    <property type="entry name" value="BetI_C"/>
</dbReference>
<dbReference type="RefSeq" id="WP_387699006.1">
    <property type="nucleotide sequence ID" value="NZ_JBIAMX010000002.1"/>
</dbReference>
<dbReference type="InterPro" id="IPR050109">
    <property type="entry name" value="HTH-type_TetR-like_transc_reg"/>
</dbReference>
<feature type="region of interest" description="Disordered" evidence="6">
    <location>
        <begin position="188"/>
        <end position="216"/>
    </location>
</feature>
<dbReference type="EMBL" id="JBIAMX010000002">
    <property type="protein sequence ID" value="MFF0541970.1"/>
    <property type="molecule type" value="Genomic_DNA"/>
</dbReference>
<evidence type="ECO:0000313" key="9">
    <source>
        <dbReference type="Proteomes" id="UP001601444"/>
    </source>
</evidence>
<keyword evidence="4" id="KW-0804">Transcription</keyword>
<dbReference type="Gene3D" id="1.10.357.10">
    <property type="entry name" value="Tetracycline Repressor, domain 2"/>
    <property type="match status" value="1"/>
</dbReference>
<dbReference type="SUPFAM" id="SSF46689">
    <property type="entry name" value="Homeodomain-like"/>
    <property type="match status" value="1"/>
</dbReference>
<feature type="DNA-binding region" description="H-T-H motif" evidence="5">
    <location>
        <begin position="33"/>
        <end position="52"/>
    </location>
</feature>
<keyword evidence="9" id="KW-1185">Reference proteome</keyword>
<comment type="caution">
    <text evidence="8">The sequence shown here is derived from an EMBL/GenBank/DDBJ whole genome shotgun (WGS) entry which is preliminary data.</text>
</comment>
<dbReference type="PRINTS" id="PR00455">
    <property type="entry name" value="HTHTETR"/>
</dbReference>
<dbReference type="InterPro" id="IPR023772">
    <property type="entry name" value="DNA-bd_HTH_TetR-type_CS"/>
</dbReference>
<keyword evidence="2" id="KW-0805">Transcription regulation</keyword>
<dbReference type="InterPro" id="IPR009057">
    <property type="entry name" value="Homeodomain-like_sf"/>
</dbReference>
<evidence type="ECO:0000256" key="3">
    <source>
        <dbReference type="ARBA" id="ARBA00023125"/>
    </source>
</evidence>
<feature type="domain" description="HTH tetR-type" evidence="7">
    <location>
        <begin position="10"/>
        <end position="70"/>
    </location>
</feature>
<dbReference type="Proteomes" id="UP001601444">
    <property type="component" value="Unassembled WGS sequence"/>
</dbReference>
<keyword evidence="3 5" id="KW-0238">DNA-binding</keyword>
<evidence type="ECO:0000256" key="1">
    <source>
        <dbReference type="ARBA" id="ARBA00022491"/>
    </source>
</evidence>
<protein>
    <submittedName>
        <fullName evidence="8">TetR/AcrR family transcriptional regulator</fullName>
    </submittedName>
</protein>